<proteinExistence type="predicted"/>
<gene>
    <name evidence="1" type="ORF">EG68_04410</name>
</gene>
<keyword evidence="2" id="KW-1185">Reference proteome</keyword>
<organism evidence="1 2">
    <name type="scientific">Paragonimus skrjabini miyazakii</name>
    <dbReference type="NCBI Taxonomy" id="59628"/>
    <lineage>
        <taxon>Eukaryota</taxon>
        <taxon>Metazoa</taxon>
        <taxon>Spiralia</taxon>
        <taxon>Lophotrochozoa</taxon>
        <taxon>Platyhelminthes</taxon>
        <taxon>Trematoda</taxon>
        <taxon>Digenea</taxon>
        <taxon>Plagiorchiida</taxon>
        <taxon>Troglotremata</taxon>
        <taxon>Troglotrematidae</taxon>
        <taxon>Paragonimus</taxon>
    </lineage>
</organism>
<reference evidence="1" key="1">
    <citation type="submission" date="2019-07" db="EMBL/GenBank/DDBJ databases">
        <title>Annotation for the trematode Paragonimus miyazaki's.</title>
        <authorList>
            <person name="Choi Y.-J."/>
        </authorList>
    </citation>
    <scope>NUCLEOTIDE SEQUENCE</scope>
    <source>
        <strain evidence="1">Japan</strain>
    </source>
</reference>
<name>A0A8S9YZ91_9TREM</name>
<evidence type="ECO:0000313" key="1">
    <source>
        <dbReference type="EMBL" id="KAF7258433.1"/>
    </source>
</evidence>
<dbReference type="EMBL" id="JTDE01001725">
    <property type="protein sequence ID" value="KAF7258433.1"/>
    <property type="molecule type" value="Genomic_DNA"/>
</dbReference>
<protein>
    <submittedName>
        <fullName evidence="1">Uncharacterized protein</fullName>
    </submittedName>
</protein>
<dbReference type="Proteomes" id="UP000822476">
    <property type="component" value="Unassembled WGS sequence"/>
</dbReference>
<dbReference type="AlphaFoldDB" id="A0A8S9YZ91"/>
<evidence type="ECO:0000313" key="2">
    <source>
        <dbReference type="Proteomes" id="UP000822476"/>
    </source>
</evidence>
<accession>A0A8S9YZ91</accession>
<comment type="caution">
    <text evidence="1">The sequence shown here is derived from an EMBL/GenBank/DDBJ whole genome shotgun (WGS) entry which is preliminary data.</text>
</comment>
<sequence length="68" mass="7674">MRLLRLLQHVVAQCDWPPSCSQPVNEDGSPHLNYKITQNKISSILPDGCHSHAINQGKGNNPFLRLRE</sequence>